<sequence length="662" mass="71743">MLRRLLVILFWSLSYITFKIGSAIKSHLNSLLTRAMVAARLYAVASRLYSLDSPSFILLRDENAELERGLGQVNEKLSKIMDELGLLKEENVELKKKLAQTETHPTGSILSTESVKDTTNECHSERSSVVLYTGSNRNELEEEARLRLQDPNCLGIFARLENSYLESCIFPKSTSESGEVIDSKNQSIEDHRTGDDSADDSVIIITDSTTSTASMNQESAATLTPTVTFTDSSACGTRDPISCPSRSDIKPHQKSSGNTLPATNPIPVHITTRPSLPPKVSNNTRSLGSTPSKNAGSSTGKLRLKPLLLAARFTTAASVSVRRKLAAKKSNTNLKCNESSDKKHIEDKTQEIEEKCVAPIPEMKADPQMTKENAKLNPYAPAFTPGTFVPHHTNNQPIITVGDVGTGTLPKVNNPNSVAQVTFSKQGHHTTLSPSLSPFLCISPSPNSPFVRPAPYRRQSGDGFTKKSAAVPICPPSEKQRQDGNSKKSGKGYEKKEKAETRASSLSLIRERAAKREAALSSVTMRSPALTKTDSTKDINGLVDKSSDSVEATTFILPSSSSGLGLDLQSAAATKKDALITTTASSMQSRVRPRLEGKGLPSVPLRRTFEELTNSPLKVVVDGTVKVNPEDVRQGGAECISRELGSLQSVESISRMSRWASH</sequence>
<dbReference type="InParanoid" id="A0A286UE08"/>
<feature type="region of interest" description="Disordered" evidence="2">
    <location>
        <begin position="451"/>
        <end position="505"/>
    </location>
</feature>
<name>A0A286UE08_9AGAM</name>
<feature type="region of interest" description="Disordered" evidence="2">
    <location>
        <begin position="175"/>
        <end position="198"/>
    </location>
</feature>
<keyword evidence="4" id="KW-1185">Reference proteome</keyword>
<keyword evidence="1" id="KW-0175">Coiled coil</keyword>
<feature type="coiled-coil region" evidence="1">
    <location>
        <begin position="63"/>
        <end position="104"/>
    </location>
</feature>
<evidence type="ECO:0000256" key="1">
    <source>
        <dbReference type="SAM" id="Coils"/>
    </source>
</evidence>
<proteinExistence type="predicted"/>
<protein>
    <submittedName>
        <fullName evidence="3">Uncharacterized protein</fullName>
    </submittedName>
</protein>
<organism evidence="3 4">
    <name type="scientific">Pyrrhoderma noxium</name>
    <dbReference type="NCBI Taxonomy" id="2282107"/>
    <lineage>
        <taxon>Eukaryota</taxon>
        <taxon>Fungi</taxon>
        <taxon>Dikarya</taxon>
        <taxon>Basidiomycota</taxon>
        <taxon>Agaricomycotina</taxon>
        <taxon>Agaricomycetes</taxon>
        <taxon>Hymenochaetales</taxon>
        <taxon>Hymenochaetaceae</taxon>
        <taxon>Pyrrhoderma</taxon>
    </lineage>
</organism>
<gene>
    <name evidence="3" type="ORF">PNOK_0627400</name>
</gene>
<feature type="region of interest" description="Disordered" evidence="2">
    <location>
        <begin position="229"/>
        <end position="300"/>
    </location>
</feature>
<evidence type="ECO:0000313" key="3">
    <source>
        <dbReference type="EMBL" id="PAV17788.1"/>
    </source>
</evidence>
<comment type="caution">
    <text evidence="3">The sequence shown here is derived from an EMBL/GenBank/DDBJ whole genome shotgun (WGS) entry which is preliminary data.</text>
</comment>
<evidence type="ECO:0000256" key="2">
    <source>
        <dbReference type="SAM" id="MobiDB-lite"/>
    </source>
</evidence>
<reference evidence="3 4" key="1">
    <citation type="journal article" date="2017" name="Mol. Ecol.">
        <title>Comparative and population genomic landscape of Phellinus noxius: A hypervariable fungus causing root rot in trees.</title>
        <authorList>
            <person name="Chung C.L."/>
            <person name="Lee T.J."/>
            <person name="Akiba M."/>
            <person name="Lee H.H."/>
            <person name="Kuo T.H."/>
            <person name="Liu D."/>
            <person name="Ke H.M."/>
            <person name="Yokoi T."/>
            <person name="Roa M.B."/>
            <person name="Lu M.J."/>
            <person name="Chang Y.Y."/>
            <person name="Ann P.J."/>
            <person name="Tsai J.N."/>
            <person name="Chen C.Y."/>
            <person name="Tzean S.S."/>
            <person name="Ota Y."/>
            <person name="Hattori T."/>
            <person name="Sahashi N."/>
            <person name="Liou R.F."/>
            <person name="Kikuchi T."/>
            <person name="Tsai I.J."/>
        </authorList>
    </citation>
    <scope>NUCLEOTIDE SEQUENCE [LARGE SCALE GENOMIC DNA]</scope>
    <source>
        <strain evidence="3 4">FFPRI411160</strain>
    </source>
</reference>
<dbReference type="AlphaFoldDB" id="A0A286UE08"/>
<feature type="compositionally biased region" description="Polar residues" evidence="2">
    <location>
        <begin position="280"/>
        <end position="300"/>
    </location>
</feature>
<evidence type="ECO:0000313" key="4">
    <source>
        <dbReference type="Proteomes" id="UP000217199"/>
    </source>
</evidence>
<dbReference type="Proteomes" id="UP000217199">
    <property type="component" value="Unassembled WGS sequence"/>
</dbReference>
<dbReference type="EMBL" id="NBII01000006">
    <property type="protein sequence ID" value="PAV17788.1"/>
    <property type="molecule type" value="Genomic_DNA"/>
</dbReference>
<accession>A0A286UE08</accession>
<feature type="compositionally biased region" description="Basic and acidic residues" evidence="2">
    <location>
        <begin position="478"/>
        <end position="501"/>
    </location>
</feature>